<dbReference type="EMBL" id="JAYMYR010000004">
    <property type="protein sequence ID" value="KAK7366525.1"/>
    <property type="molecule type" value="Genomic_DNA"/>
</dbReference>
<sequence length="67" mass="7478">MAKMNCPLIERSNVDYCIMHAGWTQRTRSSSSSSKSSTSPFPPTLLHSFIVQHCSVPKVQAVNDEPR</sequence>
<reference evidence="1 2" key="1">
    <citation type="submission" date="2024-01" db="EMBL/GenBank/DDBJ databases">
        <title>The genomes of 5 underutilized Papilionoideae crops provide insights into root nodulation and disease resistanc.</title>
        <authorList>
            <person name="Jiang F."/>
        </authorList>
    </citation>
    <scope>NUCLEOTIDE SEQUENCE [LARGE SCALE GENOMIC DNA]</scope>
    <source>
        <strain evidence="1">JINMINGXINNONG_FW02</strain>
        <tissue evidence="1">Leaves</tissue>
    </source>
</reference>
<proteinExistence type="predicted"/>
<keyword evidence="2" id="KW-1185">Reference proteome</keyword>
<dbReference type="Proteomes" id="UP001374584">
    <property type="component" value="Unassembled WGS sequence"/>
</dbReference>
<evidence type="ECO:0000313" key="1">
    <source>
        <dbReference type="EMBL" id="KAK7366525.1"/>
    </source>
</evidence>
<dbReference type="AlphaFoldDB" id="A0AAN9N4H6"/>
<name>A0AAN9N4H6_PHACN</name>
<accession>A0AAN9N4H6</accession>
<evidence type="ECO:0000313" key="2">
    <source>
        <dbReference type="Proteomes" id="UP001374584"/>
    </source>
</evidence>
<comment type="caution">
    <text evidence="1">The sequence shown here is derived from an EMBL/GenBank/DDBJ whole genome shotgun (WGS) entry which is preliminary data.</text>
</comment>
<protein>
    <submittedName>
        <fullName evidence="1">Uncharacterized protein</fullName>
    </submittedName>
</protein>
<gene>
    <name evidence="1" type="ORF">VNO80_08518</name>
</gene>
<organism evidence="1 2">
    <name type="scientific">Phaseolus coccineus</name>
    <name type="common">Scarlet runner bean</name>
    <name type="synonym">Phaseolus multiflorus</name>
    <dbReference type="NCBI Taxonomy" id="3886"/>
    <lineage>
        <taxon>Eukaryota</taxon>
        <taxon>Viridiplantae</taxon>
        <taxon>Streptophyta</taxon>
        <taxon>Embryophyta</taxon>
        <taxon>Tracheophyta</taxon>
        <taxon>Spermatophyta</taxon>
        <taxon>Magnoliopsida</taxon>
        <taxon>eudicotyledons</taxon>
        <taxon>Gunneridae</taxon>
        <taxon>Pentapetalae</taxon>
        <taxon>rosids</taxon>
        <taxon>fabids</taxon>
        <taxon>Fabales</taxon>
        <taxon>Fabaceae</taxon>
        <taxon>Papilionoideae</taxon>
        <taxon>50 kb inversion clade</taxon>
        <taxon>NPAAA clade</taxon>
        <taxon>indigoferoid/millettioid clade</taxon>
        <taxon>Phaseoleae</taxon>
        <taxon>Phaseolus</taxon>
    </lineage>
</organism>